<proteinExistence type="predicted"/>
<organism evidence="2 3">
    <name type="scientific">Gaopeijia maritima</name>
    <dbReference type="NCBI Taxonomy" id="3119007"/>
    <lineage>
        <taxon>Bacteria</taxon>
        <taxon>Pseudomonadati</taxon>
        <taxon>Gemmatimonadota</taxon>
        <taxon>Longimicrobiia</taxon>
        <taxon>Gaopeijiales</taxon>
        <taxon>Gaopeijiaceae</taxon>
        <taxon>Gaopeijia</taxon>
    </lineage>
</organism>
<dbReference type="RefSeq" id="WP_405284608.1">
    <property type="nucleotide sequence ID" value="NZ_CP144380.1"/>
</dbReference>
<sequence>MRALSTALLLGVLAATPVTGQNLLVPMDRQQTDHLKAYGLTYWVLERGEQAEWLLNYRGGSFLLPDQEGVRREAMLRGVRFDALGAADVARIRGTVAEGNMEAVPLEKAPEIAVYTPPNSTPWDDAVTMALEYAGIPYAQIWDEEVVTGGLSDYDWLHLHHEDFTGQYSKFFLTYSGAGWLQDEVARNQEVAARLGFSDVPALKKGVAEAIRQYVVDGGFVFAMCSAPETLELALAAGPVDIAAPYSDGTPVDPRASQMLDWARTLAFENAELQTSPSVNAFSDIDGHQVNTPWRKELGVYTLFDFSAKFDPVPAMLTQNHEAVLPDFYGLTTSFHVDRLKPGTIVLAQEGEWAKYVHGNLGEGTFTYFGGHDPEDPEHQIGDPATDLALHPSSPGYRLILNNVLFPAAKKQKLKT</sequence>
<keyword evidence="3" id="KW-1185">Reference proteome</keyword>
<feature type="chain" id="PRO_5047142477" evidence="1">
    <location>
        <begin position="21"/>
        <end position="416"/>
    </location>
</feature>
<keyword evidence="1" id="KW-0732">Signal</keyword>
<evidence type="ECO:0000256" key="1">
    <source>
        <dbReference type="SAM" id="SignalP"/>
    </source>
</evidence>
<dbReference type="Proteomes" id="UP001484239">
    <property type="component" value="Unassembled WGS sequence"/>
</dbReference>
<evidence type="ECO:0000313" key="3">
    <source>
        <dbReference type="Proteomes" id="UP001484239"/>
    </source>
</evidence>
<accession>A0ABU9E751</accession>
<protein>
    <submittedName>
        <fullName evidence="2">Asparagine synthetase B</fullName>
    </submittedName>
</protein>
<name>A0ABU9E751_9BACT</name>
<evidence type="ECO:0000313" key="2">
    <source>
        <dbReference type="EMBL" id="MEK9500566.1"/>
    </source>
</evidence>
<feature type="signal peptide" evidence="1">
    <location>
        <begin position="1"/>
        <end position="20"/>
    </location>
</feature>
<comment type="caution">
    <text evidence="2">The sequence shown here is derived from an EMBL/GenBank/DDBJ whole genome shotgun (WGS) entry which is preliminary data.</text>
</comment>
<gene>
    <name evidence="2" type="ORF">WI372_06225</name>
</gene>
<dbReference type="EMBL" id="JBBHLI010000002">
    <property type="protein sequence ID" value="MEK9500566.1"/>
    <property type="molecule type" value="Genomic_DNA"/>
</dbReference>
<reference evidence="2 3" key="1">
    <citation type="submission" date="2024-02" db="EMBL/GenBank/DDBJ databases">
        <title>A novel Gemmatimonadota bacterium.</title>
        <authorList>
            <person name="Du Z.-J."/>
            <person name="Ye Y.-Q."/>
        </authorList>
    </citation>
    <scope>NUCLEOTIDE SEQUENCE [LARGE SCALE GENOMIC DNA]</scope>
    <source>
        <strain evidence="2 3">DH-20</strain>
    </source>
</reference>